<dbReference type="PaxDb" id="3880-AES90151"/>
<dbReference type="STRING" id="3880.G7JL64"/>
<dbReference type="AlphaFoldDB" id="G7JL64"/>
<protein>
    <submittedName>
        <fullName evidence="1">Interferon-induced GTP-binding protein mx protein, putative</fullName>
    </submittedName>
</protein>
<dbReference type="InterPro" id="IPR027417">
    <property type="entry name" value="P-loop_NTPase"/>
</dbReference>
<keyword evidence="3" id="KW-1185">Reference proteome</keyword>
<reference evidence="1 3" key="2">
    <citation type="journal article" date="2014" name="BMC Genomics">
        <title>An improved genome release (version Mt4.0) for the model legume Medicago truncatula.</title>
        <authorList>
            <person name="Tang H."/>
            <person name="Krishnakumar V."/>
            <person name="Bidwell S."/>
            <person name="Rosen B."/>
            <person name="Chan A."/>
            <person name="Zhou S."/>
            <person name="Gentzbittel L."/>
            <person name="Childs K.L."/>
            <person name="Yandell M."/>
            <person name="Gundlach H."/>
            <person name="Mayer K.F."/>
            <person name="Schwartz D.C."/>
            <person name="Town C.D."/>
        </authorList>
    </citation>
    <scope>GENOME REANNOTATION</scope>
    <source>
        <strain evidence="2 3">cv. Jemalong A17</strain>
    </source>
</reference>
<organism evidence="1 3">
    <name type="scientific">Medicago truncatula</name>
    <name type="common">Barrel medic</name>
    <name type="synonym">Medicago tribuloides</name>
    <dbReference type="NCBI Taxonomy" id="3880"/>
    <lineage>
        <taxon>Eukaryota</taxon>
        <taxon>Viridiplantae</taxon>
        <taxon>Streptophyta</taxon>
        <taxon>Embryophyta</taxon>
        <taxon>Tracheophyta</taxon>
        <taxon>Spermatophyta</taxon>
        <taxon>Magnoliopsida</taxon>
        <taxon>eudicotyledons</taxon>
        <taxon>Gunneridae</taxon>
        <taxon>Pentapetalae</taxon>
        <taxon>rosids</taxon>
        <taxon>fabids</taxon>
        <taxon>Fabales</taxon>
        <taxon>Fabaceae</taxon>
        <taxon>Papilionoideae</taxon>
        <taxon>50 kb inversion clade</taxon>
        <taxon>NPAAA clade</taxon>
        <taxon>Hologalegina</taxon>
        <taxon>IRL clade</taxon>
        <taxon>Trifolieae</taxon>
        <taxon>Medicago</taxon>
    </lineage>
</organism>
<dbReference type="OMA" id="PKECIIL"/>
<reference evidence="1 3" key="1">
    <citation type="journal article" date="2011" name="Nature">
        <title>The Medicago genome provides insight into the evolution of rhizobial symbioses.</title>
        <authorList>
            <person name="Young N.D."/>
            <person name="Debelle F."/>
            <person name="Oldroyd G.E."/>
            <person name="Geurts R."/>
            <person name="Cannon S.B."/>
            <person name="Udvardi M.K."/>
            <person name="Benedito V.A."/>
            <person name="Mayer K.F."/>
            <person name="Gouzy J."/>
            <person name="Schoof H."/>
            <person name="Van de Peer Y."/>
            <person name="Proost S."/>
            <person name="Cook D.R."/>
            <person name="Meyers B.C."/>
            <person name="Spannagl M."/>
            <person name="Cheung F."/>
            <person name="De Mita S."/>
            <person name="Krishnakumar V."/>
            <person name="Gundlach H."/>
            <person name="Zhou S."/>
            <person name="Mudge J."/>
            <person name="Bharti A.K."/>
            <person name="Murray J.D."/>
            <person name="Naoumkina M.A."/>
            <person name="Rosen B."/>
            <person name="Silverstein K.A."/>
            <person name="Tang H."/>
            <person name="Rombauts S."/>
            <person name="Zhao P.X."/>
            <person name="Zhou P."/>
            <person name="Barbe V."/>
            <person name="Bardou P."/>
            <person name="Bechner M."/>
            <person name="Bellec A."/>
            <person name="Berger A."/>
            <person name="Berges H."/>
            <person name="Bidwell S."/>
            <person name="Bisseling T."/>
            <person name="Choisne N."/>
            <person name="Couloux A."/>
            <person name="Denny R."/>
            <person name="Deshpande S."/>
            <person name="Dai X."/>
            <person name="Doyle J.J."/>
            <person name="Dudez A.M."/>
            <person name="Farmer A.D."/>
            <person name="Fouteau S."/>
            <person name="Franken C."/>
            <person name="Gibelin C."/>
            <person name="Gish J."/>
            <person name="Goldstein S."/>
            <person name="Gonzalez A.J."/>
            <person name="Green P.J."/>
            <person name="Hallab A."/>
            <person name="Hartog M."/>
            <person name="Hua A."/>
            <person name="Humphray S.J."/>
            <person name="Jeong D.H."/>
            <person name="Jing Y."/>
            <person name="Jocker A."/>
            <person name="Kenton S.M."/>
            <person name="Kim D.J."/>
            <person name="Klee K."/>
            <person name="Lai H."/>
            <person name="Lang C."/>
            <person name="Lin S."/>
            <person name="Macmil S.L."/>
            <person name="Magdelenat G."/>
            <person name="Matthews L."/>
            <person name="McCorrison J."/>
            <person name="Monaghan E.L."/>
            <person name="Mun J.H."/>
            <person name="Najar F.Z."/>
            <person name="Nicholson C."/>
            <person name="Noirot C."/>
            <person name="O'Bleness M."/>
            <person name="Paule C.R."/>
            <person name="Poulain J."/>
            <person name="Prion F."/>
            <person name="Qin B."/>
            <person name="Qu C."/>
            <person name="Retzel E.F."/>
            <person name="Riddle C."/>
            <person name="Sallet E."/>
            <person name="Samain S."/>
            <person name="Samson N."/>
            <person name="Sanders I."/>
            <person name="Saurat O."/>
            <person name="Scarpelli C."/>
            <person name="Schiex T."/>
            <person name="Segurens B."/>
            <person name="Severin A.J."/>
            <person name="Sherrier D.J."/>
            <person name="Shi R."/>
            <person name="Sims S."/>
            <person name="Singer S.R."/>
            <person name="Sinharoy S."/>
            <person name="Sterck L."/>
            <person name="Viollet A."/>
            <person name="Wang B.B."/>
            <person name="Wang K."/>
            <person name="Wang M."/>
            <person name="Wang X."/>
            <person name="Warfsmann J."/>
            <person name="Weissenbach J."/>
            <person name="White D.D."/>
            <person name="White J.D."/>
            <person name="Wiley G.B."/>
            <person name="Wincker P."/>
            <person name="Xing Y."/>
            <person name="Yang L."/>
            <person name="Yao Z."/>
            <person name="Ying F."/>
            <person name="Zhai J."/>
            <person name="Zhou L."/>
            <person name="Zuber A."/>
            <person name="Denarie J."/>
            <person name="Dixon R.A."/>
            <person name="May G.D."/>
            <person name="Schwartz D.C."/>
            <person name="Rogers J."/>
            <person name="Quetier F."/>
            <person name="Town C.D."/>
            <person name="Roe B.A."/>
        </authorList>
    </citation>
    <scope>NUCLEOTIDE SEQUENCE [LARGE SCALE GENOMIC DNA]</scope>
    <source>
        <strain evidence="1">A17</strain>
        <strain evidence="2 3">cv. Jemalong A17</strain>
    </source>
</reference>
<gene>
    <name evidence="1" type="ordered locus">MTR_4g085860</name>
</gene>
<dbReference type="eggNOG" id="KOG0446">
    <property type="taxonomic scope" value="Eukaryota"/>
</dbReference>
<dbReference type="EMBL" id="CM001220">
    <property type="protein sequence ID" value="AES90151.1"/>
    <property type="molecule type" value="Genomic_DNA"/>
</dbReference>
<evidence type="ECO:0000313" key="3">
    <source>
        <dbReference type="Proteomes" id="UP000002051"/>
    </source>
</evidence>
<dbReference type="EnsemblPlants" id="AES90151">
    <property type="protein sequence ID" value="AES90151"/>
    <property type="gene ID" value="MTR_4g085860"/>
</dbReference>
<accession>G7JL64</accession>
<dbReference type="Proteomes" id="UP000002051">
    <property type="component" value="Chromosome 4"/>
</dbReference>
<reference evidence="2" key="3">
    <citation type="submission" date="2015-04" db="UniProtKB">
        <authorList>
            <consortium name="EnsemblPlants"/>
        </authorList>
    </citation>
    <scope>IDENTIFICATION</scope>
    <source>
        <strain evidence="2">cv. Jemalong A17</strain>
    </source>
</reference>
<sequence length="80" mass="8606">MEESIILNVLSATIDFSTCESLRMSETVDKTGLRSLAATSKAHKSLEGLFEKVTADDVVKISLGYCSVGNQIGEESYGET</sequence>
<evidence type="ECO:0000313" key="2">
    <source>
        <dbReference type="EnsemblPlants" id="AES90151"/>
    </source>
</evidence>
<name>G7JL64_MEDTR</name>
<evidence type="ECO:0000313" key="1">
    <source>
        <dbReference type="EMBL" id="AES90151.1"/>
    </source>
</evidence>
<proteinExistence type="predicted"/>
<dbReference type="Gene3D" id="3.40.50.300">
    <property type="entry name" value="P-loop containing nucleotide triphosphate hydrolases"/>
    <property type="match status" value="1"/>
</dbReference>
<dbReference type="HOGENOM" id="CLU_2593432_0_0_1"/>